<sequence length="320" mass="35508">MKKKLALWGSIGVIASIGIGFLGAPSQPVQAAGTYHVIKNVLLNGDAFKWNGQSSKAFLWNQTLTKQLHHLTNYPRADLYASELLTMTNGKKTGYFYYVNSPKAKIDGYVWHGYVKPERQLLSTKTMLNKSTSTNNFGVPDPSPAELSDLAATYHNGEDDGDQMDFATMFWQDRSLYPLFPGTLQNWDLAKLAETTLDDNTTDLSSPSSVKAKQAFLQKRGLDANDTKAIKFIRVAKPTTVAQIKALDSGQLPLKEFVLNDLKAQGVNPNRYKGWQIGIDSRPINHAYLNQDLRHVPSSSTFAVRYVVALFKAGQTDQSN</sequence>
<organism evidence="1 2">
    <name type="scientific">Lentilactobacillus diolivorans DSM 14421</name>
    <dbReference type="NCBI Taxonomy" id="1423739"/>
    <lineage>
        <taxon>Bacteria</taxon>
        <taxon>Bacillati</taxon>
        <taxon>Bacillota</taxon>
        <taxon>Bacilli</taxon>
        <taxon>Lactobacillales</taxon>
        <taxon>Lactobacillaceae</taxon>
        <taxon>Lentilactobacillus</taxon>
    </lineage>
</organism>
<name>A0A0R1S9I2_9LACO</name>
<evidence type="ECO:0000313" key="2">
    <source>
        <dbReference type="Proteomes" id="UP000052013"/>
    </source>
</evidence>
<comment type="caution">
    <text evidence="1">The sequence shown here is derived from an EMBL/GenBank/DDBJ whole genome shotgun (WGS) entry which is preliminary data.</text>
</comment>
<reference evidence="1 2" key="1">
    <citation type="journal article" date="2015" name="Genome Announc.">
        <title>Expanding the biotechnology potential of lactobacilli through comparative genomics of 213 strains and associated genera.</title>
        <authorList>
            <person name="Sun Z."/>
            <person name="Harris H.M."/>
            <person name="McCann A."/>
            <person name="Guo C."/>
            <person name="Argimon S."/>
            <person name="Zhang W."/>
            <person name="Yang X."/>
            <person name="Jeffery I.B."/>
            <person name="Cooney J.C."/>
            <person name="Kagawa T.F."/>
            <person name="Liu W."/>
            <person name="Song Y."/>
            <person name="Salvetti E."/>
            <person name="Wrobel A."/>
            <person name="Rasinkangas P."/>
            <person name="Parkhill J."/>
            <person name="Rea M.C."/>
            <person name="O'Sullivan O."/>
            <person name="Ritari J."/>
            <person name="Douillard F.P."/>
            <person name="Paul Ross R."/>
            <person name="Yang R."/>
            <person name="Briner A.E."/>
            <person name="Felis G.E."/>
            <person name="de Vos W.M."/>
            <person name="Barrangou R."/>
            <person name="Klaenhammer T.R."/>
            <person name="Caufield P.W."/>
            <person name="Cui Y."/>
            <person name="Zhang H."/>
            <person name="O'Toole P.W."/>
        </authorList>
    </citation>
    <scope>NUCLEOTIDE SEQUENCE [LARGE SCALE GENOMIC DNA]</scope>
    <source>
        <strain evidence="1 2">DSM 14421</strain>
    </source>
</reference>
<dbReference type="RefSeq" id="WP_057866056.1">
    <property type="nucleotide sequence ID" value="NZ_AZEY01000105.1"/>
</dbReference>
<accession>A0A0R1S9I2</accession>
<dbReference type="AlphaFoldDB" id="A0A0R1S9I2"/>
<dbReference type="Proteomes" id="UP000052013">
    <property type="component" value="Unassembled WGS sequence"/>
</dbReference>
<proteinExistence type="predicted"/>
<evidence type="ECO:0000313" key="1">
    <source>
        <dbReference type="EMBL" id="KRL62883.1"/>
    </source>
</evidence>
<evidence type="ECO:0008006" key="3">
    <source>
        <dbReference type="Google" id="ProtNLM"/>
    </source>
</evidence>
<gene>
    <name evidence="1" type="ORF">FC85_GL001751</name>
</gene>
<dbReference type="PATRIC" id="fig|1423739.3.peg.1834"/>
<protein>
    <recommendedName>
        <fullName evidence="3">D-alanyl-D-alanine carboxypeptidase</fullName>
    </recommendedName>
</protein>
<dbReference type="EMBL" id="AZEY01000105">
    <property type="protein sequence ID" value="KRL62883.1"/>
    <property type="molecule type" value="Genomic_DNA"/>
</dbReference>